<dbReference type="EMBL" id="NFZX01000092">
    <property type="protein sequence ID" value="RFA31912.1"/>
    <property type="molecule type" value="Genomic_DNA"/>
</dbReference>
<sequence length="66" mass="7805">MTRKHKLKINAEYFQDVANDLIKQQAEHIEALENDYLALRNIHNITVKTAELFKEVNKQQKQALKK</sequence>
<accession>A0A3E0WG44</accession>
<dbReference type="RefSeq" id="WP_116279735.1">
    <property type="nucleotide sequence ID" value="NZ_NFZX01000092.1"/>
</dbReference>
<dbReference type="AlphaFoldDB" id="A0A3E0WG44"/>
<proteinExistence type="predicted"/>
<reference evidence="1 2" key="1">
    <citation type="submission" date="2017-05" db="EMBL/GenBank/DDBJ databases">
        <title>Virgibacillus sp. AK90 isolated from a saltern of Kakinada, India.</title>
        <authorList>
            <person name="Gupta V."/>
            <person name="Sidhu C."/>
            <person name="Korpole S."/>
            <person name="Pinnaka A.K."/>
        </authorList>
    </citation>
    <scope>NUCLEOTIDE SEQUENCE [LARGE SCALE GENOMIC DNA]</scope>
    <source>
        <strain evidence="1 2">AK90</strain>
    </source>
</reference>
<name>A0A3E0WG44_9BACI</name>
<organism evidence="1 2">
    <name type="scientific">Virgibacillus dokdonensis</name>
    <dbReference type="NCBI Taxonomy" id="302167"/>
    <lineage>
        <taxon>Bacteria</taxon>
        <taxon>Bacillati</taxon>
        <taxon>Bacillota</taxon>
        <taxon>Bacilli</taxon>
        <taxon>Bacillales</taxon>
        <taxon>Bacillaceae</taxon>
        <taxon>Virgibacillus</taxon>
    </lineage>
</organism>
<dbReference type="Proteomes" id="UP000256488">
    <property type="component" value="Unassembled WGS sequence"/>
</dbReference>
<comment type="caution">
    <text evidence="1">The sequence shown here is derived from an EMBL/GenBank/DDBJ whole genome shotgun (WGS) entry which is preliminary data.</text>
</comment>
<evidence type="ECO:0000313" key="2">
    <source>
        <dbReference type="Proteomes" id="UP000256488"/>
    </source>
</evidence>
<evidence type="ECO:0000313" key="1">
    <source>
        <dbReference type="EMBL" id="RFA31912.1"/>
    </source>
</evidence>
<protein>
    <submittedName>
        <fullName evidence="1">Uncharacterized protein</fullName>
    </submittedName>
</protein>
<gene>
    <name evidence="1" type="ORF">CAI16_19560</name>
</gene>